<gene>
    <name evidence="2" type="ORF">Phou_062550</name>
</gene>
<keyword evidence="3" id="KW-1185">Reference proteome</keyword>
<reference evidence="2 3" key="1">
    <citation type="submission" date="2020-03" db="EMBL/GenBank/DDBJ databases">
        <title>Whole genome shotgun sequence of Phytohabitans houttuyneae NBRC 108639.</title>
        <authorList>
            <person name="Komaki H."/>
            <person name="Tamura T."/>
        </authorList>
    </citation>
    <scope>NUCLEOTIDE SEQUENCE [LARGE SCALE GENOMIC DNA]</scope>
    <source>
        <strain evidence="2 3">NBRC 108639</strain>
    </source>
</reference>
<reference evidence="2 3" key="2">
    <citation type="submission" date="2020-03" db="EMBL/GenBank/DDBJ databases">
        <authorList>
            <person name="Ichikawa N."/>
            <person name="Kimura A."/>
            <person name="Kitahashi Y."/>
            <person name="Uohara A."/>
        </authorList>
    </citation>
    <scope>NUCLEOTIDE SEQUENCE [LARGE SCALE GENOMIC DNA]</scope>
    <source>
        <strain evidence="2 3">NBRC 108639</strain>
    </source>
</reference>
<protein>
    <submittedName>
        <fullName evidence="2">Uncharacterized protein</fullName>
    </submittedName>
</protein>
<comment type="caution">
    <text evidence="2">The sequence shown here is derived from an EMBL/GenBank/DDBJ whole genome shotgun (WGS) entry which is preliminary data.</text>
</comment>
<feature type="transmembrane region" description="Helical" evidence="1">
    <location>
        <begin position="283"/>
        <end position="303"/>
    </location>
</feature>
<feature type="transmembrane region" description="Helical" evidence="1">
    <location>
        <begin position="143"/>
        <end position="166"/>
    </location>
</feature>
<dbReference type="AlphaFoldDB" id="A0A6V8KN28"/>
<dbReference type="EMBL" id="BLPF01000002">
    <property type="protein sequence ID" value="GFJ82075.1"/>
    <property type="molecule type" value="Genomic_DNA"/>
</dbReference>
<keyword evidence="1" id="KW-0472">Membrane</keyword>
<feature type="transmembrane region" description="Helical" evidence="1">
    <location>
        <begin position="208"/>
        <end position="229"/>
    </location>
</feature>
<organism evidence="2 3">
    <name type="scientific">Phytohabitans houttuyneae</name>
    <dbReference type="NCBI Taxonomy" id="1076126"/>
    <lineage>
        <taxon>Bacteria</taxon>
        <taxon>Bacillati</taxon>
        <taxon>Actinomycetota</taxon>
        <taxon>Actinomycetes</taxon>
        <taxon>Micromonosporales</taxon>
        <taxon>Micromonosporaceae</taxon>
    </lineage>
</organism>
<evidence type="ECO:0000313" key="3">
    <source>
        <dbReference type="Proteomes" id="UP000482800"/>
    </source>
</evidence>
<proteinExistence type="predicted"/>
<sequence>MGARLGRAIHTVPDPGVAAARGAAGAAGPPAGAGTLWPVTAWLPDLPLRRLLGVLVPALGSAALLIEFLSVRFRYPEEFVRPVGSDRAQTPAVVMNWGELGLACLLALVACLCGAAVLGAVLPANAGVRRPVSSEAVRMGGGLVVAAILGSFIAALYGVGASVYLVAPLESFLRWALLCTLPLGVVAVCTGVLAAARSRAPAAGWHHWLGFPVLSTIPAAAGMLLVSAANHYMVSGGGPASTVERTGGFLIGIGTGLALVRPLLYRLVVVAPLAALSMAMADIHTTGILAALYVAAVTCWWLQRLWHLRFHPDPWATDA</sequence>
<feature type="transmembrane region" description="Helical" evidence="1">
    <location>
        <begin position="172"/>
        <end position="196"/>
    </location>
</feature>
<accession>A0A6V8KN28</accession>
<dbReference type="Proteomes" id="UP000482800">
    <property type="component" value="Unassembled WGS sequence"/>
</dbReference>
<evidence type="ECO:0000313" key="2">
    <source>
        <dbReference type="EMBL" id="GFJ82075.1"/>
    </source>
</evidence>
<keyword evidence="1" id="KW-0812">Transmembrane</keyword>
<keyword evidence="1" id="KW-1133">Transmembrane helix</keyword>
<evidence type="ECO:0000256" key="1">
    <source>
        <dbReference type="SAM" id="Phobius"/>
    </source>
</evidence>
<feature type="transmembrane region" description="Helical" evidence="1">
    <location>
        <begin position="100"/>
        <end position="122"/>
    </location>
</feature>
<feature type="transmembrane region" description="Helical" evidence="1">
    <location>
        <begin position="249"/>
        <end position="276"/>
    </location>
</feature>
<name>A0A6V8KN28_9ACTN</name>